<reference evidence="11 12" key="1">
    <citation type="submission" date="2022-02" db="EMBL/GenBank/DDBJ databases">
        <title>Emergence and expansion in Europe of a Vibrio aestuarianus clonal complex pathogenic for oysters.</title>
        <authorList>
            <person name="Mesnil A."/>
            <person name="Travers M.-A."/>
        </authorList>
    </citation>
    <scope>NUCLEOTIDE SEQUENCE [LARGE SCALE GENOMIC DNA]</scope>
    <source>
        <strain evidence="11 12">U17</strain>
    </source>
</reference>
<accession>A0ABD7YN88</accession>
<feature type="transmembrane region" description="Helical" evidence="9">
    <location>
        <begin position="56"/>
        <end position="84"/>
    </location>
</feature>
<comment type="similarity">
    <text evidence="2 9">Belongs to the alanine or glycine:cation symporter (AGCS) (TC 2.A.25) family.</text>
</comment>
<keyword evidence="3 9" id="KW-0813">Transport</keyword>
<dbReference type="NCBIfam" id="TIGR00835">
    <property type="entry name" value="agcS"/>
    <property type="match status" value="1"/>
</dbReference>
<name>A0ABD7YN88_9VIBR</name>
<protein>
    <submittedName>
        <fullName evidence="11">Alanine/glycine:cation symporter family protein</fullName>
    </submittedName>
</protein>
<dbReference type="AlphaFoldDB" id="A0ABD7YN88"/>
<keyword evidence="5 9" id="KW-0812">Transmembrane</keyword>
<feature type="transmembrane region" description="Helical" evidence="9">
    <location>
        <begin position="217"/>
        <end position="238"/>
    </location>
</feature>
<evidence type="ECO:0000256" key="10">
    <source>
        <dbReference type="SAM" id="MobiDB-lite"/>
    </source>
</evidence>
<dbReference type="RefSeq" id="WP_261926520.1">
    <property type="nucleotide sequence ID" value="NZ_CALYLG010000110.1"/>
</dbReference>
<dbReference type="FunFam" id="1.20.1740.10:FF:000004">
    <property type="entry name" value="Sodium:alanine symporter family protein"/>
    <property type="match status" value="1"/>
</dbReference>
<dbReference type="Proteomes" id="UP001241226">
    <property type="component" value="Chromosome 1"/>
</dbReference>
<feature type="transmembrane region" description="Helical" evidence="9">
    <location>
        <begin position="398"/>
        <end position="420"/>
    </location>
</feature>
<keyword evidence="9" id="KW-0997">Cell inner membrane</keyword>
<comment type="subcellular location">
    <subcellularLocation>
        <location evidence="9">Cell inner membrane</location>
        <topology evidence="9">Multi-pass membrane protein</topology>
    </subcellularLocation>
    <subcellularLocation>
        <location evidence="1">Cell membrane</location>
        <topology evidence="1">Multi-pass membrane protein</topology>
    </subcellularLocation>
</comment>
<gene>
    <name evidence="11" type="ORF">PYE67_03370</name>
</gene>
<feature type="transmembrane region" description="Helical" evidence="9">
    <location>
        <begin position="304"/>
        <end position="325"/>
    </location>
</feature>
<dbReference type="GO" id="GO:0005886">
    <property type="term" value="C:plasma membrane"/>
    <property type="evidence" value="ECO:0007669"/>
    <property type="project" value="UniProtKB-SubCell"/>
</dbReference>
<evidence type="ECO:0000313" key="11">
    <source>
        <dbReference type="EMBL" id="WGK85879.1"/>
    </source>
</evidence>
<proteinExistence type="inferred from homology"/>
<feature type="transmembrane region" description="Helical" evidence="9">
    <location>
        <begin position="367"/>
        <end position="386"/>
    </location>
</feature>
<keyword evidence="8 9" id="KW-0472">Membrane</keyword>
<dbReference type="InterPro" id="IPR001463">
    <property type="entry name" value="Na/Ala_symport"/>
</dbReference>
<feature type="transmembrane region" description="Helical" evidence="9">
    <location>
        <begin position="90"/>
        <end position="107"/>
    </location>
</feature>
<dbReference type="PANTHER" id="PTHR30330:SF7">
    <property type="entry name" value="SODIUM_PROTON-DEPENDENT ALANINE CARRIER PROTEIN YRBD-RELATED"/>
    <property type="match status" value="1"/>
</dbReference>
<keyword evidence="6 9" id="KW-0769">Symport</keyword>
<evidence type="ECO:0000256" key="6">
    <source>
        <dbReference type="ARBA" id="ARBA00022847"/>
    </source>
</evidence>
<feature type="transmembrane region" description="Helical" evidence="9">
    <location>
        <begin position="139"/>
        <end position="160"/>
    </location>
</feature>
<keyword evidence="4" id="KW-1003">Cell membrane</keyword>
<dbReference type="Pfam" id="PF01235">
    <property type="entry name" value="Na_Ala_symp"/>
    <property type="match status" value="1"/>
</dbReference>
<evidence type="ECO:0000256" key="3">
    <source>
        <dbReference type="ARBA" id="ARBA00022448"/>
    </source>
</evidence>
<evidence type="ECO:0000256" key="1">
    <source>
        <dbReference type="ARBA" id="ARBA00004651"/>
    </source>
</evidence>
<dbReference type="PANTHER" id="PTHR30330">
    <property type="entry name" value="AGSS FAMILY TRANSPORTER, SODIUM-ALANINE"/>
    <property type="match status" value="1"/>
</dbReference>
<keyword evidence="7 9" id="KW-1133">Transmembrane helix</keyword>
<feature type="region of interest" description="Disordered" evidence="10">
    <location>
        <begin position="493"/>
        <end position="516"/>
    </location>
</feature>
<feature type="transmembrane region" description="Helical" evidence="9">
    <location>
        <begin position="12"/>
        <end position="35"/>
    </location>
</feature>
<dbReference type="PROSITE" id="PS00873">
    <property type="entry name" value="NA_ALANINE_SYMP"/>
    <property type="match status" value="1"/>
</dbReference>
<dbReference type="GO" id="GO:0015293">
    <property type="term" value="F:symporter activity"/>
    <property type="evidence" value="ECO:0007669"/>
    <property type="project" value="UniProtKB-KW"/>
</dbReference>
<dbReference type="PRINTS" id="PR00175">
    <property type="entry name" value="NAALASMPORT"/>
</dbReference>
<evidence type="ECO:0000256" key="4">
    <source>
        <dbReference type="ARBA" id="ARBA00022475"/>
    </source>
</evidence>
<evidence type="ECO:0000313" key="12">
    <source>
        <dbReference type="Proteomes" id="UP001241226"/>
    </source>
</evidence>
<evidence type="ECO:0000256" key="2">
    <source>
        <dbReference type="ARBA" id="ARBA00009261"/>
    </source>
</evidence>
<sequence length="516" mass="55280">MQSFVDFLNGIIWSPALIYLCLGAGLFYSIVTRFVQVRHFFEMWRLLLSGKSSTKGISSFQALAVSLSGRVGTGNIAGVAAAIGFGGPGAVFWMWVVAFFGAATAYAESTLAQIYKEEDEGEFRGGPAYYIEKAMGQKWYAWIFAISTIFACGVLLPGVQSNSIGNAVEAAFGSGPIIETAIGTFTFAKIFTGTVVSIILAFIIFGGVKRIASFTQFVVPFMALAYIITAFVIILLNIGEVPRIFAMIVGDAFTPMAGVGAAIGWGVKRGVYSNEAGQGTGPHAAAAASVDHPAQQGLVQAFSIYIDTLLVCSATAFMILITGAYNVHGGAEGVFLIQNLAADISANGPVFTQMAIESALPGVGKPFVAFALFFFAFTTILAYYYIAETNIAYIRRTFKVNGLMFVLKVVIIATVFYGTVKTANLAWAMGDVGVGVMAWLNIVGILIIFFMAKPAMAALRDYEEQQKQGVEEFIFNPVKLGIKGATYWEGKYKRKTGKAPTAEEEESSTVLEQPSA</sequence>
<feature type="transmembrane region" description="Helical" evidence="9">
    <location>
        <begin position="244"/>
        <end position="267"/>
    </location>
</feature>
<feature type="transmembrane region" description="Helical" evidence="9">
    <location>
        <begin position="432"/>
        <end position="452"/>
    </location>
</feature>
<evidence type="ECO:0000256" key="8">
    <source>
        <dbReference type="ARBA" id="ARBA00023136"/>
    </source>
</evidence>
<feature type="transmembrane region" description="Helical" evidence="9">
    <location>
        <begin position="180"/>
        <end position="205"/>
    </location>
</feature>
<dbReference type="EMBL" id="CP118711">
    <property type="protein sequence ID" value="WGK85879.1"/>
    <property type="molecule type" value="Genomic_DNA"/>
</dbReference>
<evidence type="ECO:0000256" key="7">
    <source>
        <dbReference type="ARBA" id="ARBA00022989"/>
    </source>
</evidence>
<evidence type="ECO:0000256" key="5">
    <source>
        <dbReference type="ARBA" id="ARBA00022692"/>
    </source>
</evidence>
<organism evidence="11 12">
    <name type="scientific">Vibrio aestuarianus</name>
    <dbReference type="NCBI Taxonomy" id="28171"/>
    <lineage>
        <taxon>Bacteria</taxon>
        <taxon>Pseudomonadati</taxon>
        <taxon>Pseudomonadota</taxon>
        <taxon>Gammaproteobacteria</taxon>
        <taxon>Vibrionales</taxon>
        <taxon>Vibrionaceae</taxon>
        <taxon>Vibrio</taxon>
    </lineage>
</organism>
<evidence type="ECO:0000256" key="9">
    <source>
        <dbReference type="RuleBase" id="RU363064"/>
    </source>
</evidence>